<organism evidence="1">
    <name type="scientific">marine sediment metagenome</name>
    <dbReference type="NCBI Taxonomy" id="412755"/>
    <lineage>
        <taxon>unclassified sequences</taxon>
        <taxon>metagenomes</taxon>
        <taxon>ecological metagenomes</taxon>
    </lineage>
</organism>
<dbReference type="AlphaFoldDB" id="A0A0F8X803"/>
<accession>A0A0F8X803</accession>
<reference evidence="1" key="1">
    <citation type="journal article" date="2015" name="Nature">
        <title>Complex archaea that bridge the gap between prokaryotes and eukaryotes.</title>
        <authorList>
            <person name="Spang A."/>
            <person name="Saw J.H."/>
            <person name="Jorgensen S.L."/>
            <person name="Zaremba-Niedzwiedzka K."/>
            <person name="Martijn J."/>
            <person name="Lind A.E."/>
            <person name="van Eijk R."/>
            <person name="Schleper C."/>
            <person name="Guy L."/>
            <person name="Ettema T.J."/>
        </authorList>
    </citation>
    <scope>NUCLEOTIDE SEQUENCE</scope>
</reference>
<comment type="caution">
    <text evidence="1">The sequence shown here is derived from an EMBL/GenBank/DDBJ whole genome shotgun (WGS) entry which is preliminary data.</text>
</comment>
<dbReference type="EMBL" id="LAZR01060795">
    <property type="protein sequence ID" value="KKK64938.1"/>
    <property type="molecule type" value="Genomic_DNA"/>
</dbReference>
<protein>
    <submittedName>
        <fullName evidence="1">Uncharacterized protein</fullName>
    </submittedName>
</protein>
<evidence type="ECO:0000313" key="1">
    <source>
        <dbReference type="EMBL" id="KKK64938.1"/>
    </source>
</evidence>
<name>A0A0F8X803_9ZZZZ</name>
<proteinExistence type="predicted"/>
<sequence length="92" mass="11135">MVGRTSVIILILIFFSFSLAAAERRPSLYEMLKYYKGIYGKPDYLLIEYDVYHPTKWVKRTYIWDGEFIVIFLWRKSMGWMVMYTTKKDTKI</sequence>
<gene>
    <name evidence="1" type="ORF">LCGC14_2979160</name>
</gene>